<organism evidence="5 6">
    <name type="scientific">Nocardioides imazamoxiresistens</name>
    <dbReference type="NCBI Taxonomy" id="3231893"/>
    <lineage>
        <taxon>Bacteria</taxon>
        <taxon>Bacillati</taxon>
        <taxon>Actinomycetota</taxon>
        <taxon>Actinomycetes</taxon>
        <taxon>Propionibacteriales</taxon>
        <taxon>Nocardioidaceae</taxon>
        <taxon>Nocardioides</taxon>
    </lineage>
</organism>
<protein>
    <submittedName>
        <fullName evidence="5">Class I SAM-dependent methyltransferase</fullName>
        <ecNumber evidence="5">2.1.-.-</ecNumber>
    </submittedName>
</protein>
<evidence type="ECO:0000256" key="2">
    <source>
        <dbReference type="ARBA" id="ARBA00022679"/>
    </source>
</evidence>
<keyword evidence="2 5" id="KW-0808">Transferase</keyword>
<evidence type="ECO:0000256" key="1">
    <source>
        <dbReference type="ARBA" id="ARBA00022603"/>
    </source>
</evidence>
<evidence type="ECO:0000313" key="6">
    <source>
        <dbReference type="Proteomes" id="UP001268542"/>
    </source>
</evidence>
<keyword evidence="1 5" id="KW-0489">Methyltransferase</keyword>
<dbReference type="InterPro" id="IPR029063">
    <property type="entry name" value="SAM-dependent_MTases_sf"/>
</dbReference>
<evidence type="ECO:0000256" key="3">
    <source>
        <dbReference type="ARBA" id="ARBA00022691"/>
    </source>
</evidence>
<evidence type="ECO:0000313" key="5">
    <source>
        <dbReference type="EMBL" id="MDT9593612.1"/>
    </source>
</evidence>
<dbReference type="PANTHER" id="PTHR43464">
    <property type="entry name" value="METHYLTRANSFERASE"/>
    <property type="match status" value="1"/>
</dbReference>
<dbReference type="GO" id="GO:0008168">
    <property type="term" value="F:methyltransferase activity"/>
    <property type="evidence" value="ECO:0007669"/>
    <property type="project" value="UniProtKB-KW"/>
</dbReference>
<evidence type="ECO:0000259" key="4">
    <source>
        <dbReference type="Pfam" id="PF13649"/>
    </source>
</evidence>
<feature type="domain" description="Methyltransferase" evidence="4">
    <location>
        <begin position="47"/>
        <end position="137"/>
    </location>
</feature>
<reference evidence="5 6" key="1">
    <citation type="submission" date="2023-08" db="EMBL/GenBank/DDBJ databases">
        <title>Nocardioides seae sp. nov., a bacterium isolated from a soil.</title>
        <authorList>
            <person name="Wang X."/>
        </authorList>
    </citation>
    <scope>NUCLEOTIDE SEQUENCE [LARGE SCALE GENOMIC DNA]</scope>
    <source>
        <strain evidence="5 6">YZH12</strain>
    </source>
</reference>
<keyword evidence="3" id="KW-0949">S-adenosyl-L-methionine</keyword>
<gene>
    <name evidence="5" type="ORF">RDV89_11080</name>
</gene>
<dbReference type="SUPFAM" id="SSF53335">
    <property type="entry name" value="S-adenosyl-L-methionine-dependent methyltransferases"/>
    <property type="match status" value="1"/>
</dbReference>
<dbReference type="EMBL" id="JAVYII010000004">
    <property type="protein sequence ID" value="MDT9593612.1"/>
    <property type="molecule type" value="Genomic_DNA"/>
</dbReference>
<dbReference type="Gene3D" id="3.40.50.150">
    <property type="entry name" value="Vaccinia Virus protein VP39"/>
    <property type="match status" value="1"/>
</dbReference>
<dbReference type="RefSeq" id="WP_315733106.1">
    <property type="nucleotide sequence ID" value="NZ_JAVYII010000004.1"/>
</dbReference>
<dbReference type="EC" id="2.1.-.-" evidence="5"/>
<name>A0ABU3PWK3_9ACTN</name>
<accession>A0ABU3PWK3</accession>
<dbReference type="Proteomes" id="UP001268542">
    <property type="component" value="Unassembled WGS sequence"/>
</dbReference>
<proteinExistence type="predicted"/>
<dbReference type="InterPro" id="IPR041698">
    <property type="entry name" value="Methyltransf_25"/>
</dbReference>
<sequence>MSNETMRATWDADAAGWIETEADLDAVLAPVTTAVVQAADLASARRVLDVGCGTGALLEAAARRGAHEVVGVDIAEPMVAAAQARVPSATVLAADAQTADLGLLGAPFDRIVSRFGVMFFADPVAAFANLRSAAAPGARLAFACWREVEENPMFTLGTSVLTRRWDAELGDRPRSVPGAPGPVSMAEYARVRAVLVDAGWRDVAVRPLDYVHDHGYAGGDGVESRLAVILATATGRAARARLLPLLGEDGWAALLDEVRTELRRHRVDGVVRYPGACWLVTASNPA</sequence>
<keyword evidence="6" id="KW-1185">Reference proteome</keyword>
<comment type="caution">
    <text evidence="5">The sequence shown here is derived from an EMBL/GenBank/DDBJ whole genome shotgun (WGS) entry which is preliminary data.</text>
</comment>
<dbReference type="GO" id="GO:0032259">
    <property type="term" value="P:methylation"/>
    <property type="evidence" value="ECO:0007669"/>
    <property type="project" value="UniProtKB-KW"/>
</dbReference>
<dbReference type="CDD" id="cd02440">
    <property type="entry name" value="AdoMet_MTases"/>
    <property type="match status" value="1"/>
</dbReference>
<dbReference type="Pfam" id="PF13649">
    <property type="entry name" value="Methyltransf_25"/>
    <property type="match status" value="1"/>
</dbReference>
<dbReference type="PANTHER" id="PTHR43464:SF19">
    <property type="entry name" value="UBIQUINONE BIOSYNTHESIS O-METHYLTRANSFERASE, MITOCHONDRIAL"/>
    <property type="match status" value="1"/>
</dbReference>